<dbReference type="PANTHER" id="PTHR33265">
    <property type="entry name" value="AVR9/CF-9 RAPIDLY ELICITED PROTEIN-RELATED"/>
    <property type="match status" value="1"/>
</dbReference>
<accession>A0AA38WUA1</accession>
<sequence length="83" mass="9209">MVEGFSDVVLKAMEMVRSQSGSPALFGRSPAVRQLRITDSPFPLSGVDEDEDIHVDEAAEEFISRFYKDLMMQNSKASFSSSC</sequence>
<name>A0AA38WUA1_9ASTR</name>
<dbReference type="PANTHER" id="PTHR33265:SF8">
    <property type="entry name" value="AVR9_CF-9 RAPIDLY ELICITED PROTEIN 146"/>
    <property type="match status" value="1"/>
</dbReference>
<dbReference type="Pfam" id="PF05553">
    <property type="entry name" value="DUF761"/>
    <property type="match status" value="1"/>
</dbReference>
<protein>
    <recommendedName>
        <fullName evidence="3">Avr9/Cf-9 rapidly elicited protein 146</fullName>
    </recommendedName>
</protein>
<gene>
    <name evidence="1" type="ORF">OSB04_004381</name>
</gene>
<dbReference type="Proteomes" id="UP001172457">
    <property type="component" value="Chromosome 1"/>
</dbReference>
<evidence type="ECO:0000313" key="2">
    <source>
        <dbReference type="Proteomes" id="UP001172457"/>
    </source>
</evidence>
<organism evidence="1 2">
    <name type="scientific">Centaurea solstitialis</name>
    <name type="common">yellow star-thistle</name>
    <dbReference type="NCBI Taxonomy" id="347529"/>
    <lineage>
        <taxon>Eukaryota</taxon>
        <taxon>Viridiplantae</taxon>
        <taxon>Streptophyta</taxon>
        <taxon>Embryophyta</taxon>
        <taxon>Tracheophyta</taxon>
        <taxon>Spermatophyta</taxon>
        <taxon>Magnoliopsida</taxon>
        <taxon>eudicotyledons</taxon>
        <taxon>Gunneridae</taxon>
        <taxon>Pentapetalae</taxon>
        <taxon>asterids</taxon>
        <taxon>campanulids</taxon>
        <taxon>Asterales</taxon>
        <taxon>Asteraceae</taxon>
        <taxon>Carduoideae</taxon>
        <taxon>Cardueae</taxon>
        <taxon>Centaureinae</taxon>
        <taxon>Centaurea</taxon>
    </lineage>
</organism>
<evidence type="ECO:0000313" key="1">
    <source>
        <dbReference type="EMBL" id="KAJ9568415.1"/>
    </source>
</evidence>
<evidence type="ECO:0008006" key="3">
    <source>
        <dbReference type="Google" id="ProtNLM"/>
    </source>
</evidence>
<proteinExistence type="predicted"/>
<dbReference type="EMBL" id="JARYMX010000001">
    <property type="protein sequence ID" value="KAJ9568415.1"/>
    <property type="molecule type" value="Genomic_DNA"/>
</dbReference>
<comment type="caution">
    <text evidence="1">The sequence shown here is derived from an EMBL/GenBank/DDBJ whole genome shotgun (WGS) entry which is preliminary data.</text>
</comment>
<reference evidence="1" key="1">
    <citation type="submission" date="2023-03" db="EMBL/GenBank/DDBJ databases">
        <title>Chromosome-scale reference genome and RAD-based genetic map of yellow starthistle (Centaurea solstitialis) reveal putative structural variation and QTLs associated with invader traits.</title>
        <authorList>
            <person name="Reatini B."/>
            <person name="Cang F.A."/>
            <person name="Jiang Q."/>
            <person name="Mckibben M.T.W."/>
            <person name="Barker M.S."/>
            <person name="Rieseberg L.H."/>
            <person name="Dlugosch K.M."/>
        </authorList>
    </citation>
    <scope>NUCLEOTIDE SEQUENCE</scope>
    <source>
        <strain evidence="1">CAN-66</strain>
        <tissue evidence="1">Leaf</tissue>
    </source>
</reference>
<dbReference type="AlphaFoldDB" id="A0AA38WUA1"/>
<keyword evidence="2" id="KW-1185">Reference proteome</keyword>
<dbReference type="InterPro" id="IPR008480">
    <property type="entry name" value="DUF761_pln"/>
</dbReference>